<gene>
    <name evidence="2" type="ORF">EV147_5014</name>
</gene>
<evidence type="ECO:0000313" key="3">
    <source>
        <dbReference type="Proteomes" id="UP000291078"/>
    </source>
</evidence>
<evidence type="ECO:0000259" key="1">
    <source>
        <dbReference type="Pfam" id="PF00857"/>
    </source>
</evidence>
<proteinExistence type="predicted"/>
<dbReference type="SUPFAM" id="SSF52499">
    <property type="entry name" value="Isochorismatase-like hydrolases"/>
    <property type="match status" value="1"/>
</dbReference>
<dbReference type="RefSeq" id="WP_130393907.1">
    <property type="nucleotide sequence ID" value="NZ_SGXM01000013.1"/>
</dbReference>
<dbReference type="Proteomes" id="UP000291078">
    <property type="component" value="Unassembled WGS sequence"/>
</dbReference>
<dbReference type="EMBL" id="SGXM01000013">
    <property type="protein sequence ID" value="RZT29053.1"/>
    <property type="molecule type" value="Genomic_DNA"/>
</dbReference>
<evidence type="ECO:0000313" key="2">
    <source>
        <dbReference type="EMBL" id="RZT29053.1"/>
    </source>
</evidence>
<dbReference type="OrthoDB" id="9789777at2"/>
<reference evidence="2 3" key="1">
    <citation type="journal article" date="2015" name="Stand. Genomic Sci.">
        <title>Genomic Encyclopedia of Bacterial and Archaeal Type Strains, Phase III: the genomes of soil and plant-associated and newly described type strains.</title>
        <authorList>
            <person name="Whitman W.B."/>
            <person name="Woyke T."/>
            <person name="Klenk H.P."/>
            <person name="Zhou Y."/>
            <person name="Lilburn T.G."/>
            <person name="Beck B.J."/>
            <person name="De Vos P."/>
            <person name="Vandamme P."/>
            <person name="Eisen J.A."/>
            <person name="Garrity G."/>
            <person name="Hugenholtz P."/>
            <person name="Kyrpides N.C."/>
        </authorList>
    </citation>
    <scope>NUCLEOTIDE SEQUENCE [LARGE SCALE GENOMIC DNA]</scope>
    <source>
        <strain evidence="2 3">ASC-9842</strain>
    </source>
</reference>
<dbReference type="InterPro" id="IPR036380">
    <property type="entry name" value="Isochorismatase-like_sf"/>
</dbReference>
<comment type="caution">
    <text evidence="2">The sequence shown here is derived from an EMBL/GenBank/DDBJ whole genome shotgun (WGS) entry which is preliminary data.</text>
</comment>
<protein>
    <submittedName>
        <fullName evidence="2">Nicotinamidase-related amidase</fullName>
    </submittedName>
</protein>
<dbReference type="PANTHER" id="PTHR43559:SF3">
    <property type="entry name" value="HYDROLASE YCAC-RELATED"/>
    <property type="match status" value="1"/>
</dbReference>
<dbReference type="Pfam" id="PF00857">
    <property type="entry name" value="Isochorismatase"/>
    <property type="match status" value="1"/>
</dbReference>
<dbReference type="InterPro" id="IPR000868">
    <property type="entry name" value="Isochorismatase-like_dom"/>
</dbReference>
<dbReference type="InterPro" id="IPR053152">
    <property type="entry name" value="Hydrolase_YcaC-like"/>
</dbReference>
<sequence>MTKSSPFPGAQIDAHDTVLVLIDYMPTLMLACQTMEPQKLTANAVALAEIAAAFDLPIITTGGRPKDPFLPEVVAACEKSRQHVERNCVDCFESPAFVDAVHRTGRKSVVFAGITTDLCVMQPALTARRRGFTVQVVVDASASFTQQIEQVSLLRLQQAGVTLTTWVMVASELHRASNWQDGVGPKLMNAFRARHGATALIQALGSA</sequence>
<dbReference type="AlphaFoldDB" id="A0A4Q7R877"/>
<organism evidence="2 3">
    <name type="scientific">Cupriavidus agavae</name>
    <dbReference type="NCBI Taxonomy" id="1001822"/>
    <lineage>
        <taxon>Bacteria</taxon>
        <taxon>Pseudomonadati</taxon>
        <taxon>Pseudomonadota</taxon>
        <taxon>Betaproteobacteria</taxon>
        <taxon>Burkholderiales</taxon>
        <taxon>Burkholderiaceae</taxon>
        <taxon>Cupriavidus</taxon>
    </lineage>
</organism>
<feature type="domain" description="Isochorismatase-like" evidence="1">
    <location>
        <begin position="17"/>
        <end position="166"/>
    </location>
</feature>
<accession>A0A4Q7R877</accession>
<name>A0A4Q7R877_9BURK</name>
<dbReference type="PANTHER" id="PTHR43559">
    <property type="entry name" value="HYDROLASE YCAC-RELATED"/>
    <property type="match status" value="1"/>
</dbReference>
<keyword evidence="3" id="KW-1185">Reference proteome</keyword>
<dbReference type="Gene3D" id="3.40.50.850">
    <property type="entry name" value="Isochorismatase-like"/>
    <property type="match status" value="1"/>
</dbReference>